<sequence length="146" mass="16517">KVIDELEDSEAGRFVSRWVKLPREQQAGFEWSVVEKAVEESAERVRPPLLRALSRVLLEGSCEDDSIIDQIDFGVNIGIPGHPISLFERDTFRNYESARELPDEVKRELERSVERGHMVKLAEGEPDRNCGPAGIAIGSSRWTPKM</sequence>
<proteinExistence type="predicted"/>
<feature type="non-terminal residue" evidence="1">
    <location>
        <position position="1"/>
    </location>
</feature>
<evidence type="ECO:0000313" key="1">
    <source>
        <dbReference type="EMBL" id="KAF4757266.1"/>
    </source>
</evidence>
<dbReference type="EMBL" id="JABANO010002851">
    <property type="protein sequence ID" value="KAF4757266.1"/>
    <property type="molecule type" value="Genomic_DNA"/>
</dbReference>
<protein>
    <submittedName>
        <fullName evidence="1">Uncharacterized protein</fullName>
    </submittedName>
</protein>
<organism evidence="1 2">
    <name type="scientific">Perkinsus olseni</name>
    <name type="common">Perkinsus atlanticus</name>
    <dbReference type="NCBI Taxonomy" id="32597"/>
    <lineage>
        <taxon>Eukaryota</taxon>
        <taxon>Sar</taxon>
        <taxon>Alveolata</taxon>
        <taxon>Perkinsozoa</taxon>
        <taxon>Perkinsea</taxon>
        <taxon>Perkinsida</taxon>
        <taxon>Perkinsidae</taxon>
        <taxon>Perkinsus</taxon>
    </lineage>
</organism>
<keyword evidence="2" id="KW-1185">Reference proteome</keyword>
<dbReference type="Proteomes" id="UP000553632">
    <property type="component" value="Unassembled WGS sequence"/>
</dbReference>
<feature type="non-terminal residue" evidence="1">
    <location>
        <position position="146"/>
    </location>
</feature>
<comment type="caution">
    <text evidence="1">The sequence shown here is derived from an EMBL/GenBank/DDBJ whole genome shotgun (WGS) entry which is preliminary data.</text>
</comment>
<accession>A0A7J6UJQ5</accession>
<evidence type="ECO:0000313" key="2">
    <source>
        <dbReference type="Proteomes" id="UP000553632"/>
    </source>
</evidence>
<name>A0A7J6UJQ5_PEROL</name>
<gene>
    <name evidence="1" type="ORF">FOZ63_018498</name>
</gene>
<dbReference type="AlphaFoldDB" id="A0A7J6UJQ5"/>
<reference evidence="1 2" key="1">
    <citation type="submission" date="2020-04" db="EMBL/GenBank/DDBJ databases">
        <title>Perkinsus olseni comparative genomics.</title>
        <authorList>
            <person name="Bogema D.R."/>
        </authorList>
    </citation>
    <scope>NUCLEOTIDE SEQUENCE [LARGE SCALE GENOMIC DNA]</scope>
    <source>
        <strain evidence="1 2">ATCC PRA-207</strain>
    </source>
</reference>